<name>A0AAJ7WJ55_9ACAR</name>
<evidence type="ECO:0000256" key="3">
    <source>
        <dbReference type="ARBA" id="ARBA00022989"/>
    </source>
</evidence>
<keyword evidence="3 5" id="KW-1133">Transmembrane helix</keyword>
<dbReference type="GO" id="GO:0022857">
    <property type="term" value="F:transmembrane transporter activity"/>
    <property type="evidence" value="ECO:0007669"/>
    <property type="project" value="InterPro"/>
</dbReference>
<dbReference type="GO" id="GO:0016020">
    <property type="term" value="C:membrane"/>
    <property type="evidence" value="ECO:0007669"/>
    <property type="project" value="UniProtKB-SubCell"/>
</dbReference>
<evidence type="ECO:0000256" key="4">
    <source>
        <dbReference type="ARBA" id="ARBA00023136"/>
    </source>
</evidence>
<keyword evidence="2 5" id="KW-0812">Transmembrane</keyword>
<dbReference type="Pfam" id="PF00083">
    <property type="entry name" value="Sugar_tr"/>
    <property type="match status" value="1"/>
</dbReference>
<feature type="domain" description="Major facilitator superfamily (MFS) profile" evidence="6">
    <location>
        <begin position="78"/>
        <end position="524"/>
    </location>
</feature>
<dbReference type="Gene3D" id="1.20.1250.20">
    <property type="entry name" value="MFS general substrate transporter like domains"/>
    <property type="match status" value="1"/>
</dbReference>
<dbReference type="KEGG" id="goe:100902463"/>
<dbReference type="GeneID" id="100902463"/>
<dbReference type="AlphaFoldDB" id="A0AAJ7WJ55"/>
<dbReference type="InterPro" id="IPR036259">
    <property type="entry name" value="MFS_trans_sf"/>
</dbReference>
<feature type="transmembrane region" description="Helical" evidence="5">
    <location>
        <begin position="223"/>
        <end position="243"/>
    </location>
</feature>
<dbReference type="RefSeq" id="XP_028967878.1">
    <property type="nucleotide sequence ID" value="XM_029112045.1"/>
</dbReference>
<feature type="transmembrane region" description="Helical" evidence="5">
    <location>
        <begin position="400"/>
        <end position="421"/>
    </location>
</feature>
<sequence>MKRAELRQHSKKCEGSRRDYGPVYERALYLDCKFALLPSDTVKNYRDALQSLFIPREDSGSYSQCRHYDVDVNSAIDRLVSQSEYLNLSVIDDFVAKNLWSEVQCSHGWDFGGADQGETLATTFHVVCDRAWWISAAQSGFFIGSTIGCFIFGWISDRWGRRPAFLLALAVMTFGNIAQTFPPSYAGYSVMRLIVGLAYPSIFNLGFLIAAEMTGATKRTTTTLVFAIMVPLGMMLYASISHAVKHWQLLQAVTSFPSILFVGYYWLVPESPRWLLLRGKTTEAEILLRKMAKVNGLLLCPDQALQNSLTRDQPFSVDDEESEDFNISYILGFPRVSLRLLIISVIWTIVFMVTMHASTFRIDSHSSARSRRIDRDVLQCFRRCNGISFAVPDLASEPNLAFFLSGLAEVPGALLGCFAMDRVGRRSSMLGDIPWLVLLMSSLAKVCVTSTMTIIYMFAGELFPTVIRGFSIGVATTASQLGLVSIPYIVSLSSSLGKNAPFVIFGAMTICASLLMLGLPETLNAPLPTTMQDAEHYHHFIRQKGGKIRDLESELQAAC</sequence>
<organism evidence="7 8">
    <name type="scientific">Galendromus occidentalis</name>
    <name type="common">western predatory mite</name>
    <dbReference type="NCBI Taxonomy" id="34638"/>
    <lineage>
        <taxon>Eukaryota</taxon>
        <taxon>Metazoa</taxon>
        <taxon>Ecdysozoa</taxon>
        <taxon>Arthropoda</taxon>
        <taxon>Chelicerata</taxon>
        <taxon>Arachnida</taxon>
        <taxon>Acari</taxon>
        <taxon>Parasitiformes</taxon>
        <taxon>Mesostigmata</taxon>
        <taxon>Gamasina</taxon>
        <taxon>Phytoseioidea</taxon>
        <taxon>Phytoseiidae</taxon>
        <taxon>Typhlodrominae</taxon>
        <taxon>Galendromus</taxon>
    </lineage>
</organism>
<keyword evidence="7" id="KW-1185">Reference proteome</keyword>
<evidence type="ECO:0000256" key="1">
    <source>
        <dbReference type="ARBA" id="ARBA00004141"/>
    </source>
</evidence>
<dbReference type="InterPro" id="IPR005828">
    <property type="entry name" value="MFS_sugar_transport-like"/>
</dbReference>
<evidence type="ECO:0000256" key="5">
    <source>
        <dbReference type="SAM" id="Phobius"/>
    </source>
</evidence>
<evidence type="ECO:0000256" key="2">
    <source>
        <dbReference type="ARBA" id="ARBA00022692"/>
    </source>
</evidence>
<dbReference type="InterPro" id="IPR020846">
    <property type="entry name" value="MFS_dom"/>
</dbReference>
<gene>
    <name evidence="8" type="primary">LOC100902463</name>
</gene>
<feature type="transmembrane region" description="Helical" evidence="5">
    <location>
        <begin position="433"/>
        <end position="458"/>
    </location>
</feature>
<protein>
    <submittedName>
        <fullName evidence="8">LOW QUALITY PROTEIN: organic cation transporter 1</fullName>
    </submittedName>
</protein>
<feature type="transmembrane region" description="Helical" evidence="5">
    <location>
        <begin position="249"/>
        <end position="268"/>
    </location>
</feature>
<dbReference type="PROSITE" id="PS50850">
    <property type="entry name" value="MFS"/>
    <property type="match status" value="1"/>
</dbReference>
<evidence type="ECO:0000313" key="7">
    <source>
        <dbReference type="Proteomes" id="UP000694867"/>
    </source>
</evidence>
<feature type="transmembrane region" description="Helical" evidence="5">
    <location>
        <begin position="502"/>
        <end position="519"/>
    </location>
</feature>
<reference evidence="8" key="1">
    <citation type="submission" date="2025-08" db="UniProtKB">
        <authorList>
            <consortium name="RefSeq"/>
        </authorList>
    </citation>
    <scope>IDENTIFICATION</scope>
</reference>
<evidence type="ECO:0000313" key="8">
    <source>
        <dbReference type="RefSeq" id="XP_028967878.1"/>
    </source>
</evidence>
<dbReference type="Proteomes" id="UP000694867">
    <property type="component" value="Unplaced"/>
</dbReference>
<comment type="subcellular location">
    <subcellularLocation>
        <location evidence="1">Membrane</location>
        <topology evidence="1">Multi-pass membrane protein</topology>
    </subcellularLocation>
</comment>
<proteinExistence type="predicted"/>
<dbReference type="SUPFAM" id="SSF103473">
    <property type="entry name" value="MFS general substrate transporter"/>
    <property type="match status" value="1"/>
</dbReference>
<feature type="transmembrane region" description="Helical" evidence="5">
    <location>
        <begin position="131"/>
        <end position="152"/>
    </location>
</feature>
<feature type="transmembrane region" description="Helical" evidence="5">
    <location>
        <begin position="193"/>
        <end position="211"/>
    </location>
</feature>
<evidence type="ECO:0000259" key="6">
    <source>
        <dbReference type="PROSITE" id="PS50850"/>
    </source>
</evidence>
<feature type="transmembrane region" description="Helical" evidence="5">
    <location>
        <begin position="470"/>
        <end position="490"/>
    </location>
</feature>
<dbReference type="PANTHER" id="PTHR24064">
    <property type="entry name" value="SOLUTE CARRIER FAMILY 22 MEMBER"/>
    <property type="match status" value="1"/>
</dbReference>
<accession>A0AAJ7WJ55</accession>
<keyword evidence="4 5" id="KW-0472">Membrane</keyword>
<feature type="transmembrane region" description="Helical" evidence="5">
    <location>
        <begin position="338"/>
        <end position="357"/>
    </location>
</feature>